<evidence type="ECO:0000313" key="5">
    <source>
        <dbReference type="EMBL" id="CAB4197468.1"/>
    </source>
</evidence>
<keyword evidence="2" id="KW-1188">Viral release from host cell</keyword>
<keyword evidence="3" id="KW-1133">Transmembrane helix</keyword>
<keyword evidence="1" id="KW-1245">Viral tail assembly</keyword>
<dbReference type="GO" id="GO:0098003">
    <property type="term" value="P:viral tail assembly"/>
    <property type="evidence" value="ECO:0007669"/>
    <property type="project" value="UniProtKB-KW"/>
</dbReference>
<dbReference type="EMBL" id="LR797260">
    <property type="protein sequence ID" value="CAB4197468.1"/>
    <property type="molecule type" value="Genomic_DNA"/>
</dbReference>
<protein>
    <submittedName>
        <fullName evidence="5">Phage tail tape measure protein</fullName>
    </submittedName>
</protein>
<name>A0A6J5RV24_9CAUD</name>
<accession>A0A6J5RV24</accession>
<dbReference type="InterPro" id="IPR010090">
    <property type="entry name" value="Phage_tape_meas"/>
</dbReference>
<keyword evidence="3" id="KW-0812">Transmembrane</keyword>
<reference evidence="5" key="1">
    <citation type="submission" date="2020-05" db="EMBL/GenBank/DDBJ databases">
        <authorList>
            <person name="Chiriac C."/>
            <person name="Salcher M."/>
            <person name="Ghai R."/>
            <person name="Kavagutti S V."/>
        </authorList>
    </citation>
    <scope>NUCLEOTIDE SEQUENCE</scope>
</reference>
<feature type="transmembrane region" description="Helical" evidence="3">
    <location>
        <begin position="522"/>
        <end position="541"/>
    </location>
</feature>
<feature type="transmembrane region" description="Helical" evidence="3">
    <location>
        <begin position="409"/>
        <end position="433"/>
    </location>
</feature>
<dbReference type="PANTHER" id="PTHR37813">
    <property type="entry name" value="FELS-2 PROPHAGE PROTEIN"/>
    <property type="match status" value="1"/>
</dbReference>
<gene>
    <name evidence="5" type="ORF">UFOVP1313_14</name>
</gene>
<evidence type="ECO:0000256" key="2">
    <source>
        <dbReference type="ARBA" id="ARBA00022612"/>
    </source>
</evidence>
<dbReference type="Pfam" id="PF10145">
    <property type="entry name" value="PhageMin_Tail"/>
    <property type="match status" value="1"/>
</dbReference>
<feature type="transmembrane region" description="Helical" evidence="3">
    <location>
        <begin position="548"/>
        <end position="570"/>
    </location>
</feature>
<feature type="domain" description="Phage tail tape measure protein" evidence="4">
    <location>
        <begin position="116"/>
        <end position="303"/>
    </location>
</feature>
<evidence type="ECO:0000259" key="4">
    <source>
        <dbReference type="Pfam" id="PF10145"/>
    </source>
</evidence>
<keyword evidence="3" id="KW-0472">Membrane</keyword>
<dbReference type="NCBIfam" id="TIGR01760">
    <property type="entry name" value="tape_meas_TP901"/>
    <property type="match status" value="1"/>
</dbReference>
<feature type="transmembrane region" description="Helical" evidence="3">
    <location>
        <begin position="439"/>
        <end position="462"/>
    </location>
</feature>
<evidence type="ECO:0000256" key="1">
    <source>
        <dbReference type="ARBA" id="ARBA00022465"/>
    </source>
</evidence>
<organism evidence="5">
    <name type="scientific">uncultured Caudovirales phage</name>
    <dbReference type="NCBI Taxonomy" id="2100421"/>
    <lineage>
        <taxon>Viruses</taxon>
        <taxon>Duplodnaviria</taxon>
        <taxon>Heunggongvirae</taxon>
        <taxon>Uroviricota</taxon>
        <taxon>Caudoviricetes</taxon>
        <taxon>Peduoviridae</taxon>
        <taxon>Maltschvirus</taxon>
        <taxon>Maltschvirus maltsch</taxon>
    </lineage>
</organism>
<proteinExistence type="predicted"/>
<dbReference type="PANTHER" id="PTHR37813:SF1">
    <property type="entry name" value="FELS-2 PROPHAGE PROTEIN"/>
    <property type="match status" value="1"/>
</dbReference>
<sequence length="759" mass="79014">MAKDDLEIRMRTRGGARSKAEVDVVTRSVEKLGLAGTTAGQRISGAGKSLDKFQKRSQKTAQKVKQSSSAMATGISLPLAAVAVGSAALAIEFESSMDKITGLVGLPAAEVHHLGQEVLALAGEVPVAPKELADALYFLTSSGLNAKESMIALRASARGSAAGLGDTAKIADAVSSAMNAYGHSSMNAAKATDILAATAKAGKAEPEALAATMGRVLPIASELGVKFEDVGGAVAALTLTGSDASEATTALRQTLQKIIKPGAEGVKMLSKYGLSLKDVQGSIKQKGLLPTLEMLRKRFKGNTMDLGKLFQGVEGFNGVLALTGKHSKQAKDAMDMVAHSTGMTDKAFAAASKTVKFKMDQALSSVKAAGIEIGQSVLPTLVPVLETVARTVVGVAKAFQKLPGPIKTFIIILAGAAMVLPPLILMVSSLAVAVNAATWPVTLAIVAIVAITAAVIAAYVNFKWFRDIVAGVWAIMKITPLGLLIRGIIALVKSLGGLGGIFKKLKAIVMTVWQSFAAPALKVLIAILKFAASVIIGSFVVSWKILKFAVMVVWALITNSPIVLLIRWIVGLISKLGIFSAAWGLVKGAIHLVWEVMKASPIGYVVRHFKTLLKVGQSVAGKIGSAFGDAWGWIKTGFADAVNWILDALRPLVDAFNKLPGDDITLPGPLGATPTAAAPRDIGRAASRGGMARGGLVGRSGTYTVGERGREKVYLPRGAVVEPNGGFGGEVVVPVTLQVDGQVLAKTVRRHAVKKLATR</sequence>
<evidence type="ECO:0000256" key="3">
    <source>
        <dbReference type="SAM" id="Phobius"/>
    </source>
</evidence>